<keyword evidence="4 7" id="KW-1133">Transmembrane helix</keyword>
<name>A0A7W9KGC5_9PSEU</name>
<feature type="transmembrane region" description="Helical" evidence="7">
    <location>
        <begin position="282"/>
        <end position="302"/>
    </location>
</feature>
<evidence type="ECO:0000256" key="6">
    <source>
        <dbReference type="SAM" id="MobiDB-lite"/>
    </source>
</evidence>
<keyword evidence="9" id="KW-1185">Reference proteome</keyword>
<dbReference type="Pfam" id="PF07690">
    <property type="entry name" value="MFS_1"/>
    <property type="match status" value="1"/>
</dbReference>
<feature type="compositionally biased region" description="Low complexity" evidence="6">
    <location>
        <begin position="562"/>
        <end position="572"/>
    </location>
</feature>
<keyword evidence="2" id="KW-1003">Cell membrane</keyword>
<evidence type="ECO:0000256" key="5">
    <source>
        <dbReference type="ARBA" id="ARBA00023136"/>
    </source>
</evidence>
<feature type="transmembrane region" description="Helical" evidence="7">
    <location>
        <begin position="395"/>
        <end position="415"/>
    </location>
</feature>
<evidence type="ECO:0000256" key="3">
    <source>
        <dbReference type="ARBA" id="ARBA00022692"/>
    </source>
</evidence>
<dbReference type="InterPro" id="IPR036259">
    <property type="entry name" value="MFS_trans_sf"/>
</dbReference>
<reference evidence="8 9" key="1">
    <citation type="submission" date="2020-08" db="EMBL/GenBank/DDBJ databases">
        <title>Sequencing the genomes of 1000 actinobacteria strains.</title>
        <authorList>
            <person name="Klenk H.-P."/>
        </authorList>
    </citation>
    <scope>NUCLEOTIDE SEQUENCE [LARGE SCALE GENOMIC DNA]</scope>
    <source>
        <strain evidence="8 9">DSM 43851</strain>
    </source>
</reference>
<evidence type="ECO:0000256" key="7">
    <source>
        <dbReference type="SAM" id="Phobius"/>
    </source>
</evidence>
<feature type="compositionally biased region" description="Basic and acidic residues" evidence="6">
    <location>
        <begin position="1"/>
        <end position="10"/>
    </location>
</feature>
<gene>
    <name evidence="8" type="ORF">BJ998_003293</name>
</gene>
<evidence type="ECO:0000313" key="8">
    <source>
        <dbReference type="EMBL" id="MBB5892097.1"/>
    </source>
</evidence>
<feature type="transmembrane region" description="Helical" evidence="7">
    <location>
        <begin position="185"/>
        <end position="204"/>
    </location>
</feature>
<dbReference type="Gene3D" id="1.20.1250.20">
    <property type="entry name" value="MFS general substrate transporter like domains"/>
    <property type="match status" value="1"/>
</dbReference>
<evidence type="ECO:0000256" key="4">
    <source>
        <dbReference type="ARBA" id="ARBA00022989"/>
    </source>
</evidence>
<evidence type="ECO:0000256" key="1">
    <source>
        <dbReference type="ARBA" id="ARBA00004651"/>
    </source>
</evidence>
<comment type="caution">
    <text evidence="8">The sequence shown here is derived from an EMBL/GenBank/DDBJ whole genome shotgun (WGS) entry which is preliminary data.</text>
</comment>
<feature type="compositionally biased region" description="Pro residues" evidence="6">
    <location>
        <begin position="76"/>
        <end position="91"/>
    </location>
</feature>
<evidence type="ECO:0000313" key="9">
    <source>
        <dbReference type="Proteomes" id="UP000585638"/>
    </source>
</evidence>
<accession>A0A7W9KGC5</accession>
<protein>
    <recommendedName>
        <fullName evidence="10">MFS family arabinose efflux permease</fullName>
    </recommendedName>
</protein>
<evidence type="ECO:0008006" key="10">
    <source>
        <dbReference type="Google" id="ProtNLM"/>
    </source>
</evidence>
<dbReference type="Proteomes" id="UP000585638">
    <property type="component" value="Unassembled WGS sequence"/>
</dbReference>
<feature type="region of interest" description="Disordered" evidence="6">
    <location>
        <begin position="548"/>
        <end position="572"/>
    </location>
</feature>
<dbReference type="InterPro" id="IPR011701">
    <property type="entry name" value="MFS"/>
</dbReference>
<dbReference type="GO" id="GO:0005886">
    <property type="term" value="C:plasma membrane"/>
    <property type="evidence" value="ECO:0007669"/>
    <property type="project" value="UniProtKB-SubCell"/>
</dbReference>
<feature type="region of interest" description="Disordered" evidence="6">
    <location>
        <begin position="1"/>
        <end position="112"/>
    </location>
</feature>
<feature type="transmembrane region" description="Helical" evidence="7">
    <location>
        <begin position="216"/>
        <end position="236"/>
    </location>
</feature>
<dbReference type="EMBL" id="JACHIR010000001">
    <property type="protein sequence ID" value="MBB5892097.1"/>
    <property type="molecule type" value="Genomic_DNA"/>
</dbReference>
<dbReference type="AlphaFoldDB" id="A0A7W9KGC5"/>
<dbReference type="SUPFAM" id="SSF103473">
    <property type="entry name" value="MFS general substrate transporter"/>
    <property type="match status" value="1"/>
</dbReference>
<comment type="subcellular location">
    <subcellularLocation>
        <location evidence="1">Cell membrane</location>
        <topology evidence="1">Multi-pass membrane protein</topology>
    </subcellularLocation>
</comment>
<keyword evidence="3 7" id="KW-0812">Transmembrane</keyword>
<sequence length="572" mass="61153">MTADHSDPGRPRRGWGGASRRRQQSGQNDPDLVAEWSHAPKPPTRPMRRYPWQEEEPPTYRTAPPRREEPTYRQGPPEPPPTYRQAPPPPQQGHRFVPPEQPSSGPRTPKKLTVTRVAVFRSRQLGQRGVEAFRRALHADGADQSGLAALTWAVMLNYATDATLAVALANTLFFSAATGESQGKVALYLLITVAPFAVIAPIIGPMLDRIQHGRRLALAVSCFGQALLAVVMALHFDDWGLYPAALGVMVLSKSFNVLKAAVTPRVLPPDITLVKTNARLTVFGLAAAGVFGALAAGFAKLFNSPGALWFTAILCVADAVLCLRIPAWVEVTEGEVPTSLRAEPRQKTRQPLGRQVVMALWGNGTIRVLTGFLTLFAAFVIKAQTERDHAPLEQILLLGLIGAAAGLGNFLGNGIGARIQFGRPDQVIISCLSAVLGMTVIAALLPGVPTVVALALVGAVGSALAKISLDATIQDDLPEQSRASAFGRSETILQFGWVFGGALGVLLPAQYWIGFAVIGLCLAAGLAQTVMVNRDSTLLPWLGRRRPLKSDPVTRPNHHRPAPGAAAPGPPQ</sequence>
<proteinExistence type="predicted"/>
<dbReference type="PANTHER" id="PTHR23513:SF18">
    <property type="entry name" value="INTEGRAL MEMBRANE PROTEIN"/>
    <property type="match status" value="1"/>
</dbReference>
<feature type="transmembrane region" description="Helical" evidence="7">
    <location>
        <begin position="356"/>
        <end position="383"/>
    </location>
</feature>
<dbReference type="CDD" id="cd06173">
    <property type="entry name" value="MFS_MefA_like"/>
    <property type="match status" value="1"/>
</dbReference>
<dbReference type="GO" id="GO:0022857">
    <property type="term" value="F:transmembrane transporter activity"/>
    <property type="evidence" value="ECO:0007669"/>
    <property type="project" value="InterPro"/>
</dbReference>
<feature type="transmembrane region" description="Helical" evidence="7">
    <location>
        <begin position="427"/>
        <end position="445"/>
    </location>
</feature>
<keyword evidence="5 7" id="KW-0472">Membrane</keyword>
<feature type="transmembrane region" description="Helical" evidence="7">
    <location>
        <begin position="513"/>
        <end position="532"/>
    </location>
</feature>
<evidence type="ECO:0000256" key="2">
    <source>
        <dbReference type="ARBA" id="ARBA00022475"/>
    </source>
</evidence>
<dbReference type="PANTHER" id="PTHR23513">
    <property type="entry name" value="INTEGRAL MEMBRANE EFFLUX PROTEIN-RELATED"/>
    <property type="match status" value="1"/>
</dbReference>
<organism evidence="8 9">
    <name type="scientific">Kutzneria kofuensis</name>
    <dbReference type="NCBI Taxonomy" id="103725"/>
    <lineage>
        <taxon>Bacteria</taxon>
        <taxon>Bacillati</taxon>
        <taxon>Actinomycetota</taxon>
        <taxon>Actinomycetes</taxon>
        <taxon>Pseudonocardiales</taxon>
        <taxon>Pseudonocardiaceae</taxon>
        <taxon>Kutzneria</taxon>
    </lineage>
</organism>